<sequence length="223" mass="24933">MPSVGLFSSTMRPPSAAAVEKNSIKPPQQRQSSIGIMGSNLENKRLTASAEGLQGQHPEEQLLISPAKVPQHSSSAKQHSFTPPQLTARANKIRINLHPTKHSTLNKIRSHFHHQTRDPISFISCNHPTNANVRSHPSRKLNPRKTTSKFTVAEIQQKKQQRLHQHFRYRHQPATANQQNEDTDSKGSKSLARASTHTTKRGPCTMPNQNHHLLPSEMTTTLS</sequence>
<feature type="compositionally biased region" description="Basic residues" evidence="1">
    <location>
        <begin position="136"/>
        <end position="147"/>
    </location>
</feature>
<dbReference type="AlphaFoldDB" id="A0AAD3TJQ6"/>
<name>A0AAD3TJQ6_NEPGR</name>
<evidence type="ECO:0000313" key="3">
    <source>
        <dbReference type="Proteomes" id="UP001279734"/>
    </source>
</evidence>
<feature type="region of interest" description="Disordered" evidence="1">
    <location>
        <begin position="129"/>
        <end position="148"/>
    </location>
</feature>
<organism evidence="2 3">
    <name type="scientific">Nepenthes gracilis</name>
    <name type="common">Slender pitcher plant</name>
    <dbReference type="NCBI Taxonomy" id="150966"/>
    <lineage>
        <taxon>Eukaryota</taxon>
        <taxon>Viridiplantae</taxon>
        <taxon>Streptophyta</taxon>
        <taxon>Embryophyta</taxon>
        <taxon>Tracheophyta</taxon>
        <taxon>Spermatophyta</taxon>
        <taxon>Magnoliopsida</taxon>
        <taxon>eudicotyledons</taxon>
        <taxon>Gunneridae</taxon>
        <taxon>Pentapetalae</taxon>
        <taxon>Caryophyllales</taxon>
        <taxon>Nepenthaceae</taxon>
        <taxon>Nepenthes</taxon>
    </lineage>
</organism>
<accession>A0AAD3TJQ6</accession>
<comment type="caution">
    <text evidence="2">The sequence shown here is derived from an EMBL/GenBank/DDBJ whole genome shotgun (WGS) entry which is preliminary data.</text>
</comment>
<dbReference type="Proteomes" id="UP001279734">
    <property type="component" value="Unassembled WGS sequence"/>
</dbReference>
<evidence type="ECO:0000313" key="2">
    <source>
        <dbReference type="EMBL" id="GMH30459.1"/>
    </source>
</evidence>
<evidence type="ECO:0000256" key="1">
    <source>
        <dbReference type="SAM" id="MobiDB-lite"/>
    </source>
</evidence>
<gene>
    <name evidence="2" type="ORF">Nepgr_032302</name>
</gene>
<feature type="region of interest" description="Disordered" evidence="1">
    <location>
        <begin position="173"/>
        <end position="223"/>
    </location>
</feature>
<protein>
    <submittedName>
        <fullName evidence="2">Uncharacterized protein</fullName>
    </submittedName>
</protein>
<feature type="compositionally biased region" description="Polar residues" evidence="1">
    <location>
        <begin position="25"/>
        <end position="34"/>
    </location>
</feature>
<keyword evidence="3" id="KW-1185">Reference proteome</keyword>
<dbReference type="EMBL" id="BSYO01000038">
    <property type="protein sequence ID" value="GMH30459.1"/>
    <property type="molecule type" value="Genomic_DNA"/>
</dbReference>
<reference evidence="2" key="1">
    <citation type="submission" date="2023-05" db="EMBL/GenBank/DDBJ databases">
        <title>Nepenthes gracilis genome sequencing.</title>
        <authorList>
            <person name="Fukushima K."/>
        </authorList>
    </citation>
    <scope>NUCLEOTIDE SEQUENCE</scope>
    <source>
        <strain evidence="2">SING2019-196</strain>
    </source>
</reference>
<feature type="region of interest" description="Disordered" evidence="1">
    <location>
        <begin position="1"/>
        <end position="34"/>
    </location>
</feature>
<proteinExistence type="predicted"/>
<feature type="compositionally biased region" description="Polar residues" evidence="1">
    <location>
        <begin position="1"/>
        <end position="12"/>
    </location>
</feature>
<feature type="compositionally biased region" description="Polar residues" evidence="1">
    <location>
        <begin position="206"/>
        <end position="223"/>
    </location>
</feature>